<protein>
    <submittedName>
        <fullName evidence="2">Uncharacterized protein</fullName>
    </submittedName>
</protein>
<geneLocation type="plasmid" evidence="2">
    <name>pVPH1</name>
</geneLocation>
<reference evidence="2" key="1">
    <citation type="journal article" date="2015" name="Antimicrob. Agents Chemother.">
        <title>Complete nucleotide sequence of a conjugative plasmid carrying bla(PER-1).</title>
        <authorList>
            <person name="Li R."/>
            <person name="Wong M.H."/>
            <person name="Zhou Y."/>
            <person name="Chan E.W."/>
            <person name="Chen S."/>
        </authorList>
    </citation>
    <scope>NUCLEOTIDE SEQUENCE</scope>
    <source>
        <strain evidence="2">V36</strain>
        <plasmid evidence="2">pVPH1</plasmid>
    </source>
</reference>
<name>A0A0C5GWU6_VIBPH</name>
<sequence>MGQSAKEKSDTNTYQYQTAVGTMPEPEPHHQLPKKNVITSIG</sequence>
<keyword evidence="2" id="KW-0614">Plasmid</keyword>
<organism evidence="2">
    <name type="scientific">Vibrio parahaemolyticus</name>
    <dbReference type="NCBI Taxonomy" id="670"/>
    <lineage>
        <taxon>Bacteria</taxon>
        <taxon>Pseudomonadati</taxon>
        <taxon>Pseudomonadota</taxon>
        <taxon>Gammaproteobacteria</taxon>
        <taxon>Vibrionales</taxon>
        <taxon>Vibrionaceae</taxon>
        <taxon>Vibrio</taxon>
    </lineage>
</organism>
<gene>
    <name evidence="2" type="ORF">pVPH1_0006</name>
</gene>
<dbReference type="AlphaFoldDB" id="A0A0C5GWU6"/>
<proteinExistence type="predicted"/>
<dbReference type="EMBL" id="KP688397">
    <property type="protein sequence ID" value="AJP18178.1"/>
    <property type="molecule type" value="Genomic_DNA"/>
</dbReference>
<evidence type="ECO:0000256" key="1">
    <source>
        <dbReference type="SAM" id="MobiDB-lite"/>
    </source>
</evidence>
<accession>A0A0C5GWU6</accession>
<evidence type="ECO:0000313" key="2">
    <source>
        <dbReference type="EMBL" id="AJP18178.1"/>
    </source>
</evidence>
<feature type="region of interest" description="Disordered" evidence="1">
    <location>
        <begin position="21"/>
        <end position="42"/>
    </location>
</feature>